<dbReference type="EMBL" id="JAHPYS010000053">
    <property type="protein sequence ID" value="MBU9140657.1"/>
    <property type="molecule type" value="Genomic_DNA"/>
</dbReference>
<proteinExistence type="predicted"/>
<evidence type="ECO:0000313" key="3">
    <source>
        <dbReference type="Proteomes" id="UP000095333"/>
    </source>
</evidence>
<protein>
    <submittedName>
        <fullName evidence="1">Uncharacterized protein</fullName>
    </submittedName>
</protein>
<reference evidence="1 3" key="1">
    <citation type="submission" date="2015-09" db="EMBL/GenBank/DDBJ databases">
        <authorList>
            <consortium name="Pathogen Informatics"/>
        </authorList>
    </citation>
    <scope>NUCLEOTIDE SEQUENCE [LARGE SCALE GENOMIC DNA]</scope>
    <source>
        <strain evidence="1 3">2789STDY5834842</strain>
    </source>
</reference>
<sequence>MKASLTFFILYFFSVPVSAQQFKRIFLFNDFVQAQVKFRNHSVSAVSLNYDASNKTMLFRQRGEMMEMTNPAQVDTIIIGKRKFVPAGKGFYEVVCMKEGIAYIDWLLKDVNIGSKGALGSVTQGSVKSLQMSDLGLNGTEMYTPYERQKAGSTEVYRRKNDNTYYIKVKGKLEKVKSLKHLEKIFIRHKEKIRKFAKDHEIDMKDIQDVFSILDYCMGLER</sequence>
<evidence type="ECO:0000313" key="2">
    <source>
        <dbReference type="EMBL" id="MBU9140657.1"/>
    </source>
</evidence>
<dbReference type="EMBL" id="CYZI01000012">
    <property type="protein sequence ID" value="CUO57586.1"/>
    <property type="molecule type" value="Genomic_DNA"/>
</dbReference>
<name>A0A174G8Z8_PHOVU</name>
<dbReference type="Proteomes" id="UP000736888">
    <property type="component" value="Unassembled WGS sequence"/>
</dbReference>
<reference evidence="2" key="2">
    <citation type="submission" date="2021-06" db="EMBL/GenBank/DDBJ databases">
        <title>Collection of gut derived symbiotic bacterial strains cultured from healthy donors.</title>
        <authorList>
            <person name="Lin H."/>
            <person name="Littmann E."/>
            <person name="Pamer E.G."/>
        </authorList>
    </citation>
    <scope>NUCLEOTIDE SEQUENCE</scope>
    <source>
        <strain evidence="2">MSK.6.33</strain>
    </source>
</reference>
<dbReference type="Proteomes" id="UP000095333">
    <property type="component" value="Unassembled WGS sequence"/>
</dbReference>
<accession>A0A174G8Z8</accession>
<gene>
    <name evidence="1" type="ORF">ERS852457_02286</name>
    <name evidence="2" type="ORF">KTG10_18320</name>
</gene>
<dbReference type="AlphaFoldDB" id="A0A174G8Z8"/>
<evidence type="ECO:0000313" key="1">
    <source>
        <dbReference type="EMBL" id="CUO57586.1"/>
    </source>
</evidence>
<organism evidence="1 3">
    <name type="scientific">Phocaeicola vulgatus</name>
    <name type="common">Bacteroides vulgatus</name>
    <dbReference type="NCBI Taxonomy" id="821"/>
    <lineage>
        <taxon>Bacteria</taxon>
        <taxon>Pseudomonadati</taxon>
        <taxon>Bacteroidota</taxon>
        <taxon>Bacteroidia</taxon>
        <taxon>Bacteroidales</taxon>
        <taxon>Bacteroidaceae</taxon>
        <taxon>Phocaeicola</taxon>
    </lineage>
</organism>